<feature type="compositionally biased region" description="Basic and acidic residues" evidence="1">
    <location>
        <begin position="24"/>
        <end position="37"/>
    </location>
</feature>
<feature type="compositionally biased region" description="Low complexity" evidence="1">
    <location>
        <begin position="14"/>
        <end position="23"/>
    </location>
</feature>
<evidence type="ECO:0000313" key="2">
    <source>
        <dbReference type="EMBL" id="PSL38834.1"/>
    </source>
</evidence>
<dbReference type="EMBL" id="PYAU01000001">
    <property type="protein sequence ID" value="PSL38834.1"/>
    <property type="molecule type" value="Genomic_DNA"/>
</dbReference>
<dbReference type="Proteomes" id="UP000241203">
    <property type="component" value="Unassembled WGS sequence"/>
</dbReference>
<evidence type="ECO:0000313" key="3">
    <source>
        <dbReference type="Proteomes" id="UP000241203"/>
    </source>
</evidence>
<accession>A0A2P8GY03</accession>
<organism evidence="2 3">
    <name type="scientific">Labedella gwakjiensis</name>
    <dbReference type="NCBI Taxonomy" id="390269"/>
    <lineage>
        <taxon>Bacteria</taxon>
        <taxon>Bacillati</taxon>
        <taxon>Actinomycetota</taxon>
        <taxon>Actinomycetes</taxon>
        <taxon>Micrococcales</taxon>
        <taxon>Microbacteriaceae</taxon>
        <taxon>Labedella</taxon>
    </lineage>
</organism>
<comment type="caution">
    <text evidence="2">The sequence shown here is derived from an EMBL/GenBank/DDBJ whole genome shotgun (WGS) entry which is preliminary data.</text>
</comment>
<evidence type="ECO:0000256" key="1">
    <source>
        <dbReference type="SAM" id="MobiDB-lite"/>
    </source>
</evidence>
<proteinExistence type="predicted"/>
<dbReference type="InterPro" id="IPR045596">
    <property type="entry name" value="DUF6459"/>
</dbReference>
<evidence type="ECO:0008006" key="4">
    <source>
        <dbReference type="Google" id="ProtNLM"/>
    </source>
</evidence>
<gene>
    <name evidence="2" type="ORF">CLV49_2463</name>
</gene>
<reference evidence="2 3" key="1">
    <citation type="submission" date="2018-03" db="EMBL/GenBank/DDBJ databases">
        <title>Genomic Encyclopedia of Archaeal and Bacterial Type Strains, Phase II (KMG-II): from individual species to whole genera.</title>
        <authorList>
            <person name="Goeker M."/>
        </authorList>
    </citation>
    <scope>NUCLEOTIDE SEQUENCE [LARGE SCALE GENOMIC DNA]</scope>
    <source>
        <strain evidence="2 3">DSM 21548</strain>
    </source>
</reference>
<dbReference type="AlphaFoldDB" id="A0A2P8GY03"/>
<dbReference type="Pfam" id="PF20060">
    <property type="entry name" value="DUF6459"/>
    <property type="match status" value="1"/>
</dbReference>
<sequence length="171" mass="18767">MVERARKSDPCMPTASSASARTRGASDVRSTHDTVARARRGEPFDIDRFFGRQATSTADLPDPAPLLENLARCVVEVLGGARELEQLARWVSEDVYRGILRRSVLAKRARILSGATVARPVLRIGSVIVTSPRDGVVEGVVIAHARRRARAVAIRLEGVDRRWRAVAIHVL</sequence>
<feature type="region of interest" description="Disordered" evidence="1">
    <location>
        <begin position="1"/>
        <end position="37"/>
    </location>
</feature>
<name>A0A2P8GY03_9MICO</name>
<protein>
    <recommendedName>
        <fullName evidence="4">3-hydroxyacyl-CoA dehydrogenase</fullName>
    </recommendedName>
</protein>